<reference evidence="2" key="1">
    <citation type="submission" date="2021-01" db="EMBL/GenBank/DDBJ databases">
        <title>Genomic Encyclopedia of Type Strains, Phase IV (KMG-IV): sequencing the most valuable type-strain genomes for metagenomic binning, comparative biology and taxonomic classification.</title>
        <authorList>
            <person name="Goeker M."/>
        </authorList>
    </citation>
    <scope>NUCLEOTIDE SEQUENCE</scope>
    <source>
        <strain evidence="2">DSM 21943</strain>
    </source>
</reference>
<organism evidence="2 3">
    <name type="scientific">Shouchella xiaoxiensis</name>
    <dbReference type="NCBI Taxonomy" id="766895"/>
    <lineage>
        <taxon>Bacteria</taxon>
        <taxon>Bacillati</taxon>
        <taxon>Bacillota</taxon>
        <taxon>Bacilli</taxon>
        <taxon>Bacillales</taxon>
        <taxon>Bacillaceae</taxon>
        <taxon>Shouchella</taxon>
    </lineage>
</organism>
<dbReference type="RefSeq" id="WP_204465079.1">
    <property type="nucleotide sequence ID" value="NZ_JAFBCV010000003.1"/>
</dbReference>
<evidence type="ECO:0000256" key="1">
    <source>
        <dbReference type="SAM" id="Phobius"/>
    </source>
</evidence>
<dbReference type="EMBL" id="JAFBCV010000003">
    <property type="protein sequence ID" value="MBM7837962.1"/>
    <property type="molecule type" value="Genomic_DNA"/>
</dbReference>
<evidence type="ECO:0000313" key="3">
    <source>
        <dbReference type="Proteomes" id="UP001179280"/>
    </source>
</evidence>
<comment type="caution">
    <text evidence="2">The sequence shown here is derived from an EMBL/GenBank/DDBJ whole genome shotgun (WGS) entry which is preliminary data.</text>
</comment>
<dbReference type="InterPro" id="IPR025428">
    <property type="entry name" value="Spore_YhaL"/>
</dbReference>
<accession>A0ABS2SR28</accession>
<protein>
    <submittedName>
        <fullName evidence="2">Threonine/homoserine/homoserine lactone efflux protein</fullName>
    </submittedName>
</protein>
<sequence>MKTKQTSQLVALGTVAALIVAFILTQTSIGAIVLASPWWIYLLIVGIGFSGYMWVKTIRDENEVDQEWIEQEGNVYMERIEEARRNAMQKDS</sequence>
<feature type="transmembrane region" description="Helical" evidence="1">
    <location>
        <begin position="9"/>
        <end position="32"/>
    </location>
</feature>
<feature type="transmembrane region" description="Helical" evidence="1">
    <location>
        <begin position="38"/>
        <end position="55"/>
    </location>
</feature>
<proteinExistence type="predicted"/>
<keyword evidence="1" id="KW-0472">Membrane</keyword>
<keyword evidence="3" id="KW-1185">Reference proteome</keyword>
<evidence type="ECO:0000313" key="2">
    <source>
        <dbReference type="EMBL" id="MBM7837962.1"/>
    </source>
</evidence>
<gene>
    <name evidence="2" type="ORF">JOC54_001193</name>
</gene>
<dbReference type="Pfam" id="PF14147">
    <property type="entry name" value="Spore_YhaL"/>
    <property type="match status" value="1"/>
</dbReference>
<name>A0ABS2SR28_9BACI</name>
<dbReference type="Proteomes" id="UP001179280">
    <property type="component" value="Unassembled WGS sequence"/>
</dbReference>
<keyword evidence="1" id="KW-0812">Transmembrane</keyword>
<keyword evidence="1" id="KW-1133">Transmembrane helix</keyword>